<dbReference type="InterPro" id="IPR043129">
    <property type="entry name" value="ATPase_NBD"/>
</dbReference>
<protein>
    <submittedName>
        <fullName evidence="4">Uncharacterized protein</fullName>
    </submittedName>
</protein>
<dbReference type="EMBL" id="DUZY01000005">
    <property type="protein sequence ID" value="DAD39496.1"/>
    <property type="molecule type" value="Genomic_DNA"/>
</dbReference>
<evidence type="ECO:0000256" key="2">
    <source>
        <dbReference type="ARBA" id="ARBA00022741"/>
    </source>
</evidence>
<evidence type="ECO:0000256" key="3">
    <source>
        <dbReference type="ARBA" id="ARBA00022840"/>
    </source>
</evidence>
<dbReference type="Pfam" id="PF00012">
    <property type="entry name" value="HSP70"/>
    <property type="match status" value="1"/>
</dbReference>
<dbReference type="Gene3D" id="3.30.420.40">
    <property type="match status" value="1"/>
</dbReference>
<reference evidence="4 5" key="1">
    <citation type="journal article" date="2020" name="Mol. Biol. Evol.">
        <title>Distinct Expression and Methylation Patterns for Genes with Different Fates following a Single Whole-Genome Duplication in Flowering Plants.</title>
        <authorList>
            <person name="Shi T."/>
            <person name="Rahmani R.S."/>
            <person name="Gugger P.F."/>
            <person name="Wang M."/>
            <person name="Li H."/>
            <person name="Zhang Y."/>
            <person name="Li Z."/>
            <person name="Wang Q."/>
            <person name="Van de Peer Y."/>
            <person name="Marchal K."/>
            <person name="Chen J."/>
        </authorList>
    </citation>
    <scope>NUCLEOTIDE SEQUENCE [LARGE SCALE GENOMIC DNA]</scope>
    <source>
        <tissue evidence="4">Leaf</tissue>
    </source>
</reference>
<proteinExistence type="inferred from homology"/>
<comment type="similarity">
    <text evidence="1">Belongs to the heat shock protein 70 family.</text>
</comment>
<keyword evidence="3" id="KW-0067">ATP-binding</keyword>
<dbReference type="FunFam" id="3.30.420.40:FF:000028">
    <property type="entry name" value="heat shock 70 kDa protein-like"/>
    <property type="match status" value="1"/>
</dbReference>
<evidence type="ECO:0000313" key="5">
    <source>
        <dbReference type="Proteomes" id="UP000607653"/>
    </source>
</evidence>
<comment type="caution">
    <text evidence="4">The sequence shown here is derived from an EMBL/GenBank/DDBJ whole genome shotgun (WGS) entry which is preliminary data.</text>
</comment>
<dbReference type="AlphaFoldDB" id="A0A822Z8U1"/>
<evidence type="ECO:0000256" key="1">
    <source>
        <dbReference type="ARBA" id="ARBA00007381"/>
    </source>
</evidence>
<dbReference type="InterPro" id="IPR013126">
    <property type="entry name" value="Hsp_70_fam"/>
</dbReference>
<accession>A0A822Z8U1</accession>
<dbReference type="GO" id="GO:0005524">
    <property type="term" value="F:ATP binding"/>
    <property type="evidence" value="ECO:0007669"/>
    <property type="project" value="UniProtKB-KW"/>
</dbReference>
<evidence type="ECO:0000313" key="4">
    <source>
        <dbReference type="EMBL" id="DAD39496.1"/>
    </source>
</evidence>
<dbReference type="GO" id="GO:0140662">
    <property type="term" value="F:ATP-dependent protein folding chaperone"/>
    <property type="evidence" value="ECO:0007669"/>
    <property type="project" value="InterPro"/>
</dbReference>
<sequence>MGQRVKNIVIIVPAYFNDSQRQVTKDARAIAYGLDKKASSLVKRTFSSLI</sequence>
<dbReference type="Proteomes" id="UP000607653">
    <property type="component" value="Unassembled WGS sequence"/>
</dbReference>
<keyword evidence="2" id="KW-0547">Nucleotide-binding</keyword>
<gene>
    <name evidence="4" type="ORF">HUJ06_013819</name>
</gene>
<organism evidence="4 5">
    <name type="scientific">Nelumbo nucifera</name>
    <name type="common">Sacred lotus</name>
    <dbReference type="NCBI Taxonomy" id="4432"/>
    <lineage>
        <taxon>Eukaryota</taxon>
        <taxon>Viridiplantae</taxon>
        <taxon>Streptophyta</taxon>
        <taxon>Embryophyta</taxon>
        <taxon>Tracheophyta</taxon>
        <taxon>Spermatophyta</taxon>
        <taxon>Magnoliopsida</taxon>
        <taxon>Proteales</taxon>
        <taxon>Nelumbonaceae</taxon>
        <taxon>Nelumbo</taxon>
    </lineage>
</organism>
<dbReference type="SUPFAM" id="SSF53067">
    <property type="entry name" value="Actin-like ATPase domain"/>
    <property type="match status" value="1"/>
</dbReference>
<keyword evidence="5" id="KW-1185">Reference proteome</keyword>
<name>A0A822Z8U1_NELNU</name>